<organism evidence="17 18">
    <name type="scientific">Desulforhopalus singaporensis</name>
    <dbReference type="NCBI Taxonomy" id="91360"/>
    <lineage>
        <taxon>Bacteria</taxon>
        <taxon>Pseudomonadati</taxon>
        <taxon>Thermodesulfobacteriota</taxon>
        <taxon>Desulfobulbia</taxon>
        <taxon>Desulfobulbales</taxon>
        <taxon>Desulfocapsaceae</taxon>
        <taxon>Desulforhopalus</taxon>
    </lineage>
</organism>
<dbReference type="InterPro" id="IPR041489">
    <property type="entry name" value="PDZ_6"/>
</dbReference>
<keyword evidence="10" id="KW-0378">Hydrolase</keyword>
<feature type="active site" description="Charge relay system" evidence="14">
    <location>
        <position position="157"/>
    </location>
</feature>
<dbReference type="Gene3D" id="2.30.42.10">
    <property type="match status" value="2"/>
</dbReference>
<evidence type="ECO:0000256" key="11">
    <source>
        <dbReference type="ARBA" id="ARBA00022825"/>
    </source>
</evidence>
<evidence type="ECO:0000256" key="10">
    <source>
        <dbReference type="ARBA" id="ARBA00022801"/>
    </source>
</evidence>
<dbReference type="Gene3D" id="2.40.10.120">
    <property type="match status" value="1"/>
</dbReference>
<protein>
    <recommendedName>
        <fullName evidence="5">Probable periplasmic serine endoprotease DegP-like</fullName>
        <ecNumber evidence="4">3.4.21.107</ecNumber>
    </recommendedName>
    <alternativeName>
        <fullName evidence="13">Protease Do</fullName>
    </alternativeName>
</protein>
<dbReference type="PRINTS" id="PR00834">
    <property type="entry name" value="PROTEASES2C"/>
</dbReference>
<dbReference type="Pfam" id="PF13180">
    <property type="entry name" value="PDZ_2"/>
    <property type="match status" value="1"/>
</dbReference>
<evidence type="ECO:0000259" key="16">
    <source>
        <dbReference type="PROSITE" id="PS50106"/>
    </source>
</evidence>
<dbReference type="AlphaFoldDB" id="A0A1H0S7A1"/>
<feature type="domain" description="PDZ" evidence="16">
    <location>
        <begin position="388"/>
        <end position="473"/>
    </location>
</feature>
<feature type="active site" description="Charge relay system" evidence="14">
    <location>
        <position position="127"/>
    </location>
</feature>
<comment type="catalytic activity">
    <reaction evidence="1">
        <text>Acts on substrates that are at least partially unfolded. The cleavage site P1 residue is normally between a pair of hydrophobic residues, such as Val-|-Val.</text>
        <dbReference type="EC" id="3.4.21.107"/>
    </reaction>
</comment>
<dbReference type="Pfam" id="PF17820">
    <property type="entry name" value="PDZ_6"/>
    <property type="match status" value="1"/>
</dbReference>
<keyword evidence="6 17" id="KW-0645">Protease</keyword>
<dbReference type="InterPro" id="IPR001478">
    <property type="entry name" value="PDZ"/>
</dbReference>
<evidence type="ECO:0000256" key="1">
    <source>
        <dbReference type="ARBA" id="ARBA00001772"/>
    </source>
</evidence>
<gene>
    <name evidence="17" type="ORF">SAMN05660330_02551</name>
</gene>
<dbReference type="GO" id="GO:0006508">
    <property type="term" value="P:proteolysis"/>
    <property type="evidence" value="ECO:0007669"/>
    <property type="project" value="UniProtKB-KW"/>
</dbReference>
<dbReference type="InterPro" id="IPR036034">
    <property type="entry name" value="PDZ_sf"/>
</dbReference>
<dbReference type="EMBL" id="FNJI01000017">
    <property type="protein sequence ID" value="SDP37106.1"/>
    <property type="molecule type" value="Genomic_DNA"/>
</dbReference>
<feature type="active site" description="Charge relay system" evidence="14">
    <location>
        <position position="232"/>
    </location>
</feature>
<dbReference type="RefSeq" id="WP_092223406.1">
    <property type="nucleotide sequence ID" value="NZ_FNJI01000017.1"/>
</dbReference>
<sequence>MKTSNSPRTIRGLLIVVTALFVFGAGIGAANSSTDGDSAILERYSKAFVNVVKKAKPAVVHIRVEKTTTRNYQGLQGLDEMFNHPFFEQFFGPQFRQQLPKQREFKQRGQGSGFIISKNGFILTNNHVVAGADVIKVALADEREFTAKVVGTDPQTDVALIKIDDPENLPVLPLGDSAALEAGEWVIAIGNPFGLSQTVTVGVVSATGRSSIGINEYENFIQTDAAINPGNSGGPLLNGAGEVVGINTALFSRTGGYMGIGFAIPINMAKSIEKQLQEHGKVTRGWLGVAIQDVTKDLAESFGLKQAGGILVSQVQDDSPASAAGLQQGDVIVRLDNHKLADVSDLRNRIAMLQPGTKVLLHIIRDGREKKIQVTISEQPADMAQNSAVPASENSLEKYGLAVQELTDELAEKFGYETGSGLIVSDVAPESPAALAGLNPGVLIEEVNRKPVSSFEDLDNILKESGQTNKILLRVRIKGYSSYVVLSAK</sequence>
<evidence type="ECO:0000256" key="5">
    <source>
        <dbReference type="ARBA" id="ARBA00013958"/>
    </source>
</evidence>
<dbReference type="PROSITE" id="PS50106">
    <property type="entry name" value="PDZ"/>
    <property type="match status" value="2"/>
</dbReference>
<dbReference type="STRING" id="91360.SAMN05660330_02551"/>
<dbReference type="InterPro" id="IPR011782">
    <property type="entry name" value="Pept_S1C_Do"/>
</dbReference>
<dbReference type="PANTHER" id="PTHR22939">
    <property type="entry name" value="SERINE PROTEASE FAMILY S1C HTRA-RELATED"/>
    <property type="match status" value="1"/>
</dbReference>
<keyword evidence="11" id="KW-0720">Serine protease</keyword>
<evidence type="ECO:0000256" key="14">
    <source>
        <dbReference type="PIRSR" id="PIRSR611782-1"/>
    </source>
</evidence>
<dbReference type="SUPFAM" id="SSF50494">
    <property type="entry name" value="Trypsin-like serine proteases"/>
    <property type="match status" value="1"/>
</dbReference>
<evidence type="ECO:0000256" key="13">
    <source>
        <dbReference type="ARBA" id="ARBA00032850"/>
    </source>
</evidence>
<dbReference type="GO" id="GO:0004252">
    <property type="term" value="F:serine-type endopeptidase activity"/>
    <property type="evidence" value="ECO:0007669"/>
    <property type="project" value="InterPro"/>
</dbReference>
<proteinExistence type="inferred from homology"/>
<feature type="domain" description="PDZ" evidence="16">
    <location>
        <begin position="288"/>
        <end position="367"/>
    </location>
</feature>
<evidence type="ECO:0000256" key="8">
    <source>
        <dbReference type="ARBA" id="ARBA00022737"/>
    </source>
</evidence>
<evidence type="ECO:0000256" key="4">
    <source>
        <dbReference type="ARBA" id="ARBA00013035"/>
    </source>
</evidence>
<dbReference type="SUPFAM" id="SSF50156">
    <property type="entry name" value="PDZ domain-like"/>
    <property type="match status" value="2"/>
</dbReference>
<evidence type="ECO:0000256" key="3">
    <source>
        <dbReference type="ARBA" id="ARBA00010541"/>
    </source>
</evidence>
<dbReference type="FunFam" id="2.30.42.10:FF:000037">
    <property type="entry name" value="Periplasmic serine endoprotease DegP-like"/>
    <property type="match status" value="1"/>
</dbReference>
<evidence type="ECO:0000256" key="6">
    <source>
        <dbReference type="ARBA" id="ARBA00022670"/>
    </source>
</evidence>
<keyword evidence="12" id="KW-0346">Stress response</keyword>
<evidence type="ECO:0000256" key="12">
    <source>
        <dbReference type="ARBA" id="ARBA00023016"/>
    </source>
</evidence>
<feature type="binding site" evidence="15">
    <location>
        <position position="157"/>
    </location>
    <ligand>
        <name>substrate</name>
    </ligand>
</feature>
<evidence type="ECO:0000313" key="17">
    <source>
        <dbReference type="EMBL" id="SDP37106.1"/>
    </source>
</evidence>
<feature type="binding site" evidence="15">
    <location>
        <position position="65"/>
    </location>
    <ligand>
        <name>substrate</name>
    </ligand>
</feature>
<keyword evidence="18" id="KW-1185">Reference proteome</keyword>
<dbReference type="CDD" id="cd10839">
    <property type="entry name" value="cpPDZ1_DegP-like"/>
    <property type="match status" value="1"/>
</dbReference>
<accession>A0A1H0S7A1</accession>
<keyword evidence="7" id="KW-0732">Signal</keyword>
<evidence type="ECO:0000256" key="2">
    <source>
        <dbReference type="ARBA" id="ARBA00004418"/>
    </source>
</evidence>
<dbReference type="NCBIfam" id="TIGR02037">
    <property type="entry name" value="degP_htrA_DO"/>
    <property type="match status" value="1"/>
</dbReference>
<dbReference type="OrthoDB" id="9758917at2"/>
<evidence type="ECO:0000256" key="7">
    <source>
        <dbReference type="ARBA" id="ARBA00022729"/>
    </source>
</evidence>
<feature type="binding site" evidence="15">
    <location>
        <begin position="230"/>
        <end position="232"/>
    </location>
    <ligand>
        <name>substrate</name>
    </ligand>
</feature>
<dbReference type="EC" id="3.4.21.107" evidence="4"/>
<dbReference type="InterPro" id="IPR001940">
    <property type="entry name" value="Peptidase_S1C"/>
</dbReference>
<feature type="binding site" evidence="15">
    <location>
        <position position="127"/>
    </location>
    <ligand>
        <name>substrate</name>
    </ligand>
</feature>
<dbReference type="Pfam" id="PF13365">
    <property type="entry name" value="Trypsin_2"/>
    <property type="match status" value="1"/>
</dbReference>
<name>A0A1H0S7A1_9BACT</name>
<dbReference type="InterPro" id="IPR009003">
    <property type="entry name" value="Peptidase_S1_PA"/>
</dbReference>
<keyword evidence="9" id="KW-0574">Periplasm</keyword>
<comment type="subcellular location">
    <subcellularLocation>
        <location evidence="2">Periplasm</location>
    </subcellularLocation>
</comment>
<dbReference type="PANTHER" id="PTHR22939:SF129">
    <property type="entry name" value="SERINE PROTEASE HTRA2, MITOCHONDRIAL"/>
    <property type="match status" value="1"/>
</dbReference>
<comment type="similarity">
    <text evidence="3">Belongs to the peptidase S1C family.</text>
</comment>
<reference evidence="17 18" key="1">
    <citation type="submission" date="2016-10" db="EMBL/GenBank/DDBJ databases">
        <authorList>
            <person name="de Groot N.N."/>
        </authorList>
    </citation>
    <scope>NUCLEOTIDE SEQUENCE [LARGE SCALE GENOMIC DNA]</scope>
    <source>
        <strain evidence="17 18">DSM 12130</strain>
    </source>
</reference>
<keyword evidence="8" id="KW-0677">Repeat</keyword>
<evidence type="ECO:0000256" key="9">
    <source>
        <dbReference type="ARBA" id="ARBA00022764"/>
    </source>
</evidence>
<dbReference type="GO" id="GO:0042597">
    <property type="term" value="C:periplasmic space"/>
    <property type="evidence" value="ECO:0007669"/>
    <property type="project" value="UniProtKB-SubCell"/>
</dbReference>
<dbReference type="FunFam" id="2.40.10.120:FF:000007">
    <property type="entry name" value="Periplasmic serine endoprotease DegP-like"/>
    <property type="match status" value="1"/>
</dbReference>
<dbReference type="Proteomes" id="UP000199073">
    <property type="component" value="Unassembled WGS sequence"/>
</dbReference>
<evidence type="ECO:0000256" key="15">
    <source>
        <dbReference type="PIRSR" id="PIRSR611782-2"/>
    </source>
</evidence>
<evidence type="ECO:0000313" key="18">
    <source>
        <dbReference type="Proteomes" id="UP000199073"/>
    </source>
</evidence>
<dbReference type="SMART" id="SM00228">
    <property type="entry name" value="PDZ"/>
    <property type="match status" value="2"/>
</dbReference>